<protein>
    <submittedName>
        <fullName evidence="2">Uncharacterized protein</fullName>
    </submittedName>
</protein>
<evidence type="ECO:0000313" key="3">
    <source>
        <dbReference type="Proteomes" id="UP001190926"/>
    </source>
</evidence>
<dbReference type="AlphaFoldDB" id="A0AAD4J5X8"/>
<organism evidence="2 3">
    <name type="scientific">Perilla frutescens var. hirtella</name>
    <name type="common">Perilla citriodora</name>
    <name type="synonym">Perilla setoyensis</name>
    <dbReference type="NCBI Taxonomy" id="608512"/>
    <lineage>
        <taxon>Eukaryota</taxon>
        <taxon>Viridiplantae</taxon>
        <taxon>Streptophyta</taxon>
        <taxon>Embryophyta</taxon>
        <taxon>Tracheophyta</taxon>
        <taxon>Spermatophyta</taxon>
        <taxon>Magnoliopsida</taxon>
        <taxon>eudicotyledons</taxon>
        <taxon>Gunneridae</taxon>
        <taxon>Pentapetalae</taxon>
        <taxon>asterids</taxon>
        <taxon>lamiids</taxon>
        <taxon>Lamiales</taxon>
        <taxon>Lamiaceae</taxon>
        <taxon>Nepetoideae</taxon>
        <taxon>Elsholtzieae</taxon>
        <taxon>Perilla</taxon>
    </lineage>
</organism>
<evidence type="ECO:0000256" key="1">
    <source>
        <dbReference type="SAM" id="MobiDB-lite"/>
    </source>
</evidence>
<feature type="compositionally biased region" description="Polar residues" evidence="1">
    <location>
        <begin position="1"/>
        <end position="12"/>
    </location>
</feature>
<reference evidence="2 3" key="1">
    <citation type="journal article" date="2021" name="Nat. Commun.">
        <title>Incipient diploidization of the medicinal plant Perilla within 10,000 years.</title>
        <authorList>
            <person name="Zhang Y."/>
            <person name="Shen Q."/>
            <person name="Leng L."/>
            <person name="Zhang D."/>
            <person name="Chen S."/>
            <person name="Shi Y."/>
            <person name="Ning Z."/>
            <person name="Chen S."/>
        </authorList>
    </citation>
    <scope>NUCLEOTIDE SEQUENCE [LARGE SCALE GENOMIC DNA]</scope>
    <source>
        <strain evidence="3">cv. PC099</strain>
    </source>
</reference>
<accession>A0AAD4J5X8</accession>
<dbReference type="EMBL" id="SDAM02000140">
    <property type="protein sequence ID" value="KAH6827777.1"/>
    <property type="molecule type" value="Genomic_DNA"/>
</dbReference>
<keyword evidence="3" id="KW-1185">Reference proteome</keyword>
<evidence type="ECO:0000313" key="2">
    <source>
        <dbReference type="EMBL" id="KAH6827777.1"/>
    </source>
</evidence>
<comment type="caution">
    <text evidence="2">The sequence shown here is derived from an EMBL/GenBank/DDBJ whole genome shotgun (WGS) entry which is preliminary data.</text>
</comment>
<proteinExistence type="predicted"/>
<name>A0AAD4J5X8_PERFH</name>
<dbReference type="PANTHER" id="PTHR33782">
    <property type="entry name" value="OS01G0121600 PROTEIN"/>
    <property type="match status" value="1"/>
</dbReference>
<gene>
    <name evidence="2" type="ORF">C2S53_011854</name>
</gene>
<feature type="region of interest" description="Disordered" evidence="1">
    <location>
        <begin position="1"/>
        <end position="31"/>
    </location>
</feature>
<dbReference type="Proteomes" id="UP001190926">
    <property type="component" value="Unassembled WGS sequence"/>
</dbReference>
<sequence>MHTTSIVNQRISFPTPLPSERLGNGRGRVSPSVLAMRSDGEREKRRDYKLVDENMVVLKMRIQEMEMKERESVEIPRKKEKEHWYENYDSDVYELVVLSYLLGISM</sequence>
<dbReference type="PANTHER" id="PTHR33782:SF5">
    <property type="entry name" value="MEDIATOR OF RNA POLYMERASE II TRANSCRIPTION SUBUNIT"/>
    <property type="match status" value="1"/>
</dbReference>